<dbReference type="InterPro" id="IPR000276">
    <property type="entry name" value="GPCR_Rhodpsn"/>
</dbReference>
<evidence type="ECO:0000256" key="8">
    <source>
        <dbReference type="ARBA" id="ARBA00023170"/>
    </source>
</evidence>
<dbReference type="PROSITE" id="PS00237">
    <property type="entry name" value="G_PROTEIN_RECEP_F1_1"/>
    <property type="match status" value="1"/>
</dbReference>
<keyword evidence="7" id="KW-1015">Disulfide bond</keyword>
<dbReference type="PRINTS" id="PR01157">
    <property type="entry name" value="P2YPURNOCPTR"/>
</dbReference>
<keyword evidence="4 14" id="KW-1133">Transmembrane helix</keyword>
<evidence type="ECO:0000256" key="3">
    <source>
        <dbReference type="ARBA" id="ARBA00022692"/>
    </source>
</evidence>
<feature type="domain" description="G-protein coupled receptors family 1 profile" evidence="15">
    <location>
        <begin position="64"/>
        <end position="321"/>
    </location>
</feature>
<dbReference type="GO" id="GO:0005886">
    <property type="term" value="C:plasma membrane"/>
    <property type="evidence" value="ECO:0007669"/>
    <property type="project" value="UniProtKB-SubCell"/>
</dbReference>
<sequence>MAAFASAVNSPTSAFSEASPAGLLSTVSASNASSEPPSCTIDSEPLRLPLAVFYSLFFVLGLAGNLFALWVFLFLHSSRNSVRVLLINCAVADLVLLASLPFRAFYHVNGDRWLLGSVACRFVGNIFYMNMYMSIVLLGLISLDRYLRLSGSGRSRRSTRLRPLWSWAACGALWALFLAMSLTLVSTPEDKSLDGTCFQFKKRIASRWKAYINLTVVLMFWLVFVLLVVSYAKIASRLLQVFKNQPDFPNASKYKQTAKKSFFVLFLFTVCFVPYHTFRPFYILTQMDYFKSCTAQQLADRTNEVTLLFSVFNSCLDPVMYFLLSGSVRRMALRVVGRRLAGRLQRGDVGKLRHGQPAGLLCRDFRVALHGRDAAGAICWPTVCMN</sequence>
<dbReference type="PANTHER" id="PTHR24233">
    <property type="entry name" value="P2Y PURINOCEPTOR-RELATED G-PROTEIN COUPLED RECEPTOR"/>
    <property type="match status" value="1"/>
</dbReference>
<feature type="transmembrane region" description="Helical" evidence="14">
    <location>
        <begin position="164"/>
        <end position="185"/>
    </location>
</feature>
<evidence type="ECO:0000256" key="2">
    <source>
        <dbReference type="ARBA" id="ARBA00022475"/>
    </source>
</evidence>
<evidence type="ECO:0000256" key="9">
    <source>
        <dbReference type="ARBA" id="ARBA00023180"/>
    </source>
</evidence>
<evidence type="ECO:0000256" key="12">
    <source>
        <dbReference type="ARBA" id="ARBA00045234"/>
    </source>
</evidence>
<dbReference type="GeneTree" id="ENSGT01110000267167"/>
<protein>
    <recommendedName>
        <fullName evidence="11">Probable G-protein coupled receptor 34</fullName>
    </recommendedName>
</protein>
<evidence type="ECO:0000256" key="4">
    <source>
        <dbReference type="ARBA" id="ARBA00022989"/>
    </source>
</evidence>
<comment type="similarity">
    <text evidence="13">Belongs to the G-protein coupled receptor 1 family.</text>
</comment>
<dbReference type="PRINTS" id="PR00237">
    <property type="entry name" value="GPCRRHODOPSN"/>
</dbReference>
<accession>A0A3Q3FPE3</accession>
<feature type="transmembrane region" description="Helical" evidence="14">
    <location>
        <begin position="305"/>
        <end position="324"/>
    </location>
</feature>
<dbReference type="FunFam" id="1.20.1070.10:FF:000150">
    <property type="entry name" value="probable G-protein coupled receptor 34"/>
    <property type="match status" value="1"/>
</dbReference>
<evidence type="ECO:0000313" key="17">
    <source>
        <dbReference type="Proteomes" id="UP000264800"/>
    </source>
</evidence>
<dbReference type="Proteomes" id="UP000264800">
    <property type="component" value="Unplaced"/>
</dbReference>
<dbReference type="Pfam" id="PF00001">
    <property type="entry name" value="7tm_1"/>
    <property type="match status" value="1"/>
</dbReference>
<reference evidence="16" key="2">
    <citation type="submission" date="2025-09" db="UniProtKB">
        <authorList>
            <consortium name="Ensembl"/>
        </authorList>
    </citation>
    <scope>IDENTIFICATION</scope>
</reference>
<keyword evidence="17" id="KW-1185">Reference proteome</keyword>
<dbReference type="AlphaFoldDB" id="A0A3Q3FPE3"/>
<evidence type="ECO:0000256" key="10">
    <source>
        <dbReference type="ARBA" id="ARBA00023224"/>
    </source>
</evidence>
<evidence type="ECO:0000256" key="14">
    <source>
        <dbReference type="SAM" id="Phobius"/>
    </source>
</evidence>
<dbReference type="InterPro" id="IPR017452">
    <property type="entry name" value="GPCR_Rhodpsn_7TM"/>
</dbReference>
<evidence type="ECO:0000313" key="16">
    <source>
        <dbReference type="Ensembl" id="ENSKMAP00000014562.1"/>
    </source>
</evidence>
<feature type="transmembrane region" description="Helical" evidence="14">
    <location>
        <begin position="210"/>
        <end position="232"/>
    </location>
</feature>
<comment type="subcellular location">
    <subcellularLocation>
        <location evidence="1">Cell membrane</location>
        <topology evidence="1">Multi-pass membrane protein</topology>
    </subcellularLocation>
</comment>
<dbReference type="Gene3D" id="1.20.1070.10">
    <property type="entry name" value="Rhodopsin 7-helix transmembrane proteins"/>
    <property type="match status" value="1"/>
</dbReference>
<keyword evidence="10 13" id="KW-0807">Transducer</keyword>
<feature type="transmembrane region" description="Helical" evidence="14">
    <location>
        <begin position="52"/>
        <end position="73"/>
    </location>
</feature>
<dbReference type="GO" id="GO:0045028">
    <property type="term" value="F:G protein-coupled purinergic nucleotide receptor activity"/>
    <property type="evidence" value="ECO:0007669"/>
    <property type="project" value="TreeGrafter"/>
</dbReference>
<dbReference type="OMA" id="EFRRTSM"/>
<evidence type="ECO:0000256" key="6">
    <source>
        <dbReference type="ARBA" id="ARBA00023136"/>
    </source>
</evidence>
<evidence type="ECO:0000256" key="11">
    <source>
        <dbReference type="ARBA" id="ARBA00035691"/>
    </source>
</evidence>
<evidence type="ECO:0000256" key="1">
    <source>
        <dbReference type="ARBA" id="ARBA00004651"/>
    </source>
</evidence>
<comment type="function">
    <text evidence="12">G-protein-coupled receptor of lysophosphatidylserine (LysoPS) that plays different roles in immune response. Acts a damage-sensing receptor that triggers tissue repair upon recognition of dying neutrophils. Mechanistically, apoptotic neutrophils release lysophosphatydilserine that are recognized by type 3 innate lymphoid cells (ILC3s) via GPR34, which activates downstream PI3K-AKT and RAS-ERK signaling pathways leading to STAT3 activation and IL-22 production. Plays an important role in microglial function, controlling morphology and phagocytosis.</text>
</comment>
<keyword evidence="8 13" id="KW-0675">Receptor</keyword>
<evidence type="ECO:0000259" key="15">
    <source>
        <dbReference type="PROSITE" id="PS50262"/>
    </source>
</evidence>
<dbReference type="PROSITE" id="PS50262">
    <property type="entry name" value="G_PROTEIN_RECEP_F1_2"/>
    <property type="match status" value="1"/>
</dbReference>
<keyword evidence="2" id="KW-1003">Cell membrane</keyword>
<name>A0A3Q3FPE3_KRYMA</name>
<reference evidence="16" key="1">
    <citation type="submission" date="2025-08" db="UniProtKB">
        <authorList>
            <consortium name="Ensembl"/>
        </authorList>
    </citation>
    <scope>IDENTIFICATION</scope>
</reference>
<dbReference type="PANTHER" id="PTHR24233:SF1">
    <property type="entry name" value="G-PROTEIN COUPLED RECEPTOR 34-RELATED"/>
    <property type="match status" value="1"/>
</dbReference>
<keyword evidence="3 13" id="KW-0812">Transmembrane</keyword>
<evidence type="ECO:0000256" key="5">
    <source>
        <dbReference type="ARBA" id="ARBA00023040"/>
    </source>
</evidence>
<keyword evidence="6 14" id="KW-0472">Membrane</keyword>
<feature type="transmembrane region" description="Helical" evidence="14">
    <location>
        <begin position="126"/>
        <end position="143"/>
    </location>
</feature>
<dbReference type="Ensembl" id="ENSKMAT00000014775.1">
    <property type="protein sequence ID" value="ENSKMAP00000014562.1"/>
    <property type="gene ID" value="ENSKMAG00000010927.1"/>
</dbReference>
<keyword evidence="9" id="KW-0325">Glycoprotein</keyword>
<organism evidence="16 17">
    <name type="scientific">Kryptolebias marmoratus</name>
    <name type="common">Mangrove killifish</name>
    <name type="synonym">Rivulus marmoratus</name>
    <dbReference type="NCBI Taxonomy" id="37003"/>
    <lineage>
        <taxon>Eukaryota</taxon>
        <taxon>Metazoa</taxon>
        <taxon>Chordata</taxon>
        <taxon>Craniata</taxon>
        <taxon>Vertebrata</taxon>
        <taxon>Euteleostomi</taxon>
        <taxon>Actinopterygii</taxon>
        <taxon>Neopterygii</taxon>
        <taxon>Teleostei</taxon>
        <taxon>Neoteleostei</taxon>
        <taxon>Acanthomorphata</taxon>
        <taxon>Ovalentaria</taxon>
        <taxon>Atherinomorphae</taxon>
        <taxon>Cyprinodontiformes</taxon>
        <taxon>Rivulidae</taxon>
        <taxon>Kryptolebias</taxon>
    </lineage>
</organism>
<feature type="transmembrane region" description="Helical" evidence="14">
    <location>
        <begin position="262"/>
        <end position="285"/>
    </location>
</feature>
<evidence type="ECO:0000256" key="7">
    <source>
        <dbReference type="ARBA" id="ARBA00023157"/>
    </source>
</evidence>
<dbReference type="SUPFAM" id="SSF81321">
    <property type="entry name" value="Family A G protein-coupled receptor-like"/>
    <property type="match status" value="1"/>
</dbReference>
<evidence type="ECO:0000256" key="13">
    <source>
        <dbReference type="RuleBase" id="RU000688"/>
    </source>
</evidence>
<proteinExistence type="inferred from homology"/>
<feature type="transmembrane region" description="Helical" evidence="14">
    <location>
        <begin position="85"/>
        <end position="106"/>
    </location>
</feature>
<keyword evidence="5 13" id="KW-0297">G-protein coupled receptor</keyword>